<proteinExistence type="predicted"/>
<sequence length="111" mass="12500">MRGFLVLVRQKSLFEPCSNRTEKAKSKIRRRNSTMAIESIELSRTGLPEGITAGYSEEFGGSFAIYQEGELVALGRVGAEKDTFRAAFNGSGRPYYEVWKQNQTVKKEITE</sequence>
<reference evidence="1 2" key="1">
    <citation type="journal article" date="2015" name="Nature">
        <title>rRNA introns, odd ribosomes, and small enigmatic genomes across a large radiation of phyla.</title>
        <authorList>
            <person name="Brown C.T."/>
            <person name="Hug L.A."/>
            <person name="Thomas B.C."/>
            <person name="Sharon I."/>
            <person name="Castelle C.J."/>
            <person name="Singh A."/>
            <person name="Wilkins M.J."/>
            <person name="Williams K.H."/>
            <person name="Banfield J.F."/>
        </authorList>
    </citation>
    <scope>NUCLEOTIDE SEQUENCE [LARGE SCALE GENOMIC DNA]</scope>
</reference>
<protein>
    <submittedName>
        <fullName evidence="1">Uncharacterized protein</fullName>
    </submittedName>
</protein>
<accession>A0A0G0KH20</accession>
<organism evidence="1 2">
    <name type="scientific">Candidatus Woesebacteria bacterium GW2011_GWB1_38_5b</name>
    <dbReference type="NCBI Taxonomy" id="1618569"/>
    <lineage>
        <taxon>Bacteria</taxon>
        <taxon>Candidatus Woeseibacteriota</taxon>
    </lineage>
</organism>
<dbReference type="EMBL" id="LBUZ01000025">
    <property type="protein sequence ID" value="KKQ74795.1"/>
    <property type="molecule type" value="Genomic_DNA"/>
</dbReference>
<comment type="caution">
    <text evidence="1">The sequence shown here is derived from an EMBL/GenBank/DDBJ whole genome shotgun (WGS) entry which is preliminary data.</text>
</comment>
<gene>
    <name evidence="1" type="ORF">US96_C0025G0004</name>
</gene>
<dbReference type="AlphaFoldDB" id="A0A0G0KH20"/>
<evidence type="ECO:0000313" key="1">
    <source>
        <dbReference type="EMBL" id="KKQ74795.1"/>
    </source>
</evidence>
<evidence type="ECO:0000313" key="2">
    <source>
        <dbReference type="Proteomes" id="UP000034181"/>
    </source>
</evidence>
<name>A0A0G0KH20_9BACT</name>
<dbReference type="Proteomes" id="UP000034181">
    <property type="component" value="Unassembled WGS sequence"/>
</dbReference>